<organism evidence="2 3">
    <name type="scientific">Ensete ventricosum</name>
    <name type="common">Abyssinian banana</name>
    <name type="synonym">Musa ensete</name>
    <dbReference type="NCBI Taxonomy" id="4639"/>
    <lineage>
        <taxon>Eukaryota</taxon>
        <taxon>Viridiplantae</taxon>
        <taxon>Streptophyta</taxon>
        <taxon>Embryophyta</taxon>
        <taxon>Tracheophyta</taxon>
        <taxon>Spermatophyta</taxon>
        <taxon>Magnoliopsida</taxon>
        <taxon>Liliopsida</taxon>
        <taxon>Zingiberales</taxon>
        <taxon>Musaceae</taxon>
        <taxon>Ensete</taxon>
    </lineage>
</organism>
<protein>
    <submittedName>
        <fullName evidence="2">Uncharacterized protein</fullName>
    </submittedName>
</protein>
<dbReference type="EMBL" id="JAQQAF010000002">
    <property type="protein sequence ID" value="KAJ8506732.1"/>
    <property type="molecule type" value="Genomic_DNA"/>
</dbReference>
<comment type="caution">
    <text evidence="2">The sequence shown here is derived from an EMBL/GenBank/DDBJ whole genome shotgun (WGS) entry which is preliminary data.</text>
</comment>
<dbReference type="AlphaFoldDB" id="A0AAV8RNW6"/>
<dbReference type="Proteomes" id="UP001222027">
    <property type="component" value="Unassembled WGS sequence"/>
</dbReference>
<accession>A0AAV8RNW6</accession>
<sequence length="195" mass="21788">MNNHPTALPVPKETKIVMAITPGQVFAFPELSRPLHTCHPKLRTATSSPPPLRLPQAAEATAPHVIPSFTLPPGPPSPSLEFDGMIFDPHEDSPLLLISRSGACRSFVALAKTNIEKQEEREERRRRGSSLPNVDGGRSWSEMGRWKPKPPALNCCRTSFLADCQQHSIPRLVFTVRWNQFPVVTRRSIWLTSNN</sequence>
<evidence type="ECO:0000313" key="3">
    <source>
        <dbReference type="Proteomes" id="UP001222027"/>
    </source>
</evidence>
<keyword evidence="3" id="KW-1185">Reference proteome</keyword>
<evidence type="ECO:0000313" key="2">
    <source>
        <dbReference type="EMBL" id="KAJ8506732.1"/>
    </source>
</evidence>
<feature type="region of interest" description="Disordered" evidence="1">
    <location>
        <begin position="116"/>
        <end position="145"/>
    </location>
</feature>
<name>A0AAV8RNW6_ENSVE</name>
<evidence type="ECO:0000256" key="1">
    <source>
        <dbReference type="SAM" id="MobiDB-lite"/>
    </source>
</evidence>
<proteinExistence type="predicted"/>
<reference evidence="2 3" key="1">
    <citation type="submission" date="2022-12" db="EMBL/GenBank/DDBJ databases">
        <title>Chromosome-scale assembly of the Ensete ventricosum genome.</title>
        <authorList>
            <person name="Dussert Y."/>
            <person name="Stocks J."/>
            <person name="Wendawek A."/>
            <person name="Woldeyes F."/>
            <person name="Nichols R.A."/>
            <person name="Borrell J.S."/>
        </authorList>
    </citation>
    <scope>NUCLEOTIDE SEQUENCE [LARGE SCALE GENOMIC DNA]</scope>
    <source>
        <strain evidence="3">cv. Maze</strain>
        <tissue evidence="2">Seeds</tissue>
    </source>
</reference>
<feature type="compositionally biased region" description="Basic and acidic residues" evidence="1">
    <location>
        <begin position="116"/>
        <end position="125"/>
    </location>
</feature>
<gene>
    <name evidence="2" type="ORF">OPV22_007618</name>
</gene>